<comment type="subcellular location">
    <subcellularLocation>
        <location evidence="1 10">Secreted</location>
        <location evidence="1 10">Extracellular space</location>
        <location evidence="1 10">Extracellular matrix</location>
    </subcellularLocation>
</comment>
<keyword evidence="11" id="KW-0472">Membrane</keyword>
<organism evidence="12">
    <name type="scientific">Dendrocoelum lacteum</name>
    <dbReference type="NCBI Taxonomy" id="27895"/>
    <lineage>
        <taxon>Eukaryota</taxon>
        <taxon>Metazoa</taxon>
        <taxon>Spiralia</taxon>
        <taxon>Lophotrochozoa</taxon>
        <taxon>Platyhelminthes</taxon>
        <taxon>Rhabditophora</taxon>
        <taxon>Seriata</taxon>
        <taxon>Tricladida</taxon>
        <taxon>Continenticola</taxon>
        <taxon>Planarioidea</taxon>
        <taxon>Dendrocoelidae</taxon>
        <taxon>Dendrocoelum</taxon>
    </lineage>
</organism>
<keyword evidence="5" id="KW-0272">Extracellular matrix</keyword>
<dbReference type="SMART" id="SM00097">
    <property type="entry name" value="WNT1"/>
    <property type="match status" value="1"/>
</dbReference>
<proteinExistence type="evidence at transcript level"/>
<keyword evidence="9" id="KW-0449">Lipoprotein</keyword>
<dbReference type="GO" id="GO:0060070">
    <property type="term" value="P:canonical Wnt signaling pathway"/>
    <property type="evidence" value="ECO:0007669"/>
    <property type="project" value="TreeGrafter"/>
</dbReference>
<accession>T1D114</accession>
<dbReference type="GO" id="GO:0030182">
    <property type="term" value="P:neuron differentiation"/>
    <property type="evidence" value="ECO:0007669"/>
    <property type="project" value="TreeGrafter"/>
</dbReference>
<dbReference type="PRINTS" id="PR01349">
    <property type="entry name" value="WNTPROTEIN"/>
</dbReference>
<evidence type="ECO:0000256" key="7">
    <source>
        <dbReference type="ARBA" id="ARBA00023157"/>
    </source>
</evidence>
<reference evidence="12" key="1">
    <citation type="submission" date="2013-06" db="EMBL/GenBank/DDBJ databases">
        <title>Reactivating head regrowth in a regeneration deficient planarian species.</title>
        <authorList>
            <person name="Liu S.-Y."/>
            <person name="Brandl H."/>
            <person name="Henry I."/>
            <person name="Rink J."/>
        </authorList>
    </citation>
    <scope>NUCLEOTIDE SEQUENCE</scope>
</reference>
<evidence type="ECO:0000256" key="10">
    <source>
        <dbReference type="RuleBase" id="RU003500"/>
    </source>
</evidence>
<keyword evidence="11" id="KW-0812">Transmembrane</keyword>
<evidence type="ECO:0000256" key="5">
    <source>
        <dbReference type="ARBA" id="ARBA00022530"/>
    </source>
</evidence>
<dbReference type="Pfam" id="PF00110">
    <property type="entry name" value="wnt"/>
    <property type="match status" value="1"/>
</dbReference>
<comment type="similarity">
    <text evidence="2 10">Belongs to the Wnt family.</text>
</comment>
<keyword evidence="8" id="KW-0325">Glycoprotein</keyword>
<dbReference type="GO" id="GO:0005109">
    <property type="term" value="F:frizzled binding"/>
    <property type="evidence" value="ECO:0007669"/>
    <property type="project" value="TreeGrafter"/>
</dbReference>
<evidence type="ECO:0000313" key="12">
    <source>
        <dbReference type="EMBL" id="JAA92569.1"/>
    </source>
</evidence>
<dbReference type="PANTHER" id="PTHR12027:SF101">
    <property type="entry name" value="PROTEIN WNT-4"/>
    <property type="match status" value="1"/>
</dbReference>
<sequence>MHYIWIFNQSFGMFIVLIIILTMNFRMCRSSKGLVFTMSQIHKIGYKDSDNQNQFTNQYLANTKICKKVLKKQRPLCKEHYPLMPSVISGFVLGISECQHQFSNDMWNCQGHNRTVNYRPLFEKSDETVTKFNKSSRRIKDTYLDRLIAKSTPESAYILAIISAGVSHQVTKACSQGIHNSCGCDRTVYDTPREGKFTWSGCSHNIHFGAAFARTFLDAREKKRSEKQPYTALTNMHNNHVGRQSIINKMKIKCKCHGVSGSCEIKTCSRNLPSFRLIGDFLKERFKNIIQVDYIDGKLAPKYPSKEMFGEVEMIYLNDSPDHCNHDFIKGTLGTTGRICNATFKNNEPEPINSCFKLCCQRGYHIKTYIRNENCRCKFKWCCKVICESCKRKVIDAICN</sequence>
<keyword evidence="11" id="KW-1133">Transmembrane helix</keyword>
<evidence type="ECO:0000256" key="2">
    <source>
        <dbReference type="ARBA" id="ARBA00005683"/>
    </source>
</evidence>
<dbReference type="GO" id="GO:0005125">
    <property type="term" value="F:cytokine activity"/>
    <property type="evidence" value="ECO:0007669"/>
    <property type="project" value="TreeGrafter"/>
</dbReference>
<evidence type="ECO:0000256" key="3">
    <source>
        <dbReference type="ARBA" id="ARBA00022473"/>
    </source>
</evidence>
<keyword evidence="4" id="KW-0964">Secreted</keyword>
<dbReference type="CDD" id="cd13113">
    <property type="entry name" value="Wnt"/>
    <property type="match status" value="1"/>
</dbReference>
<dbReference type="InterPro" id="IPR018161">
    <property type="entry name" value="Wnt_CS"/>
</dbReference>
<dbReference type="GO" id="GO:0045165">
    <property type="term" value="P:cell fate commitment"/>
    <property type="evidence" value="ECO:0007669"/>
    <property type="project" value="TreeGrafter"/>
</dbReference>
<dbReference type="InterPro" id="IPR043158">
    <property type="entry name" value="Wnt_C"/>
</dbReference>
<dbReference type="PROSITE" id="PS00246">
    <property type="entry name" value="WNT1"/>
    <property type="match status" value="1"/>
</dbReference>
<dbReference type="Gene3D" id="3.30.2460.20">
    <property type="match status" value="1"/>
</dbReference>
<keyword evidence="3 10" id="KW-0217">Developmental protein</keyword>
<keyword evidence="7" id="KW-1015">Disulfide bond</keyword>
<evidence type="ECO:0000256" key="4">
    <source>
        <dbReference type="ARBA" id="ARBA00022525"/>
    </source>
</evidence>
<dbReference type="PANTHER" id="PTHR12027">
    <property type="entry name" value="WNT RELATED"/>
    <property type="match status" value="1"/>
</dbReference>
<evidence type="ECO:0000256" key="11">
    <source>
        <dbReference type="SAM" id="Phobius"/>
    </source>
</evidence>
<comment type="function">
    <text evidence="10">Ligand for members of the frizzled family of seven transmembrane receptors.</text>
</comment>
<protein>
    <recommendedName>
        <fullName evidence="10">Protein Wnt</fullName>
    </recommendedName>
</protein>
<evidence type="ECO:0000256" key="8">
    <source>
        <dbReference type="ARBA" id="ARBA00023180"/>
    </source>
</evidence>
<evidence type="ECO:0000256" key="9">
    <source>
        <dbReference type="ARBA" id="ARBA00023288"/>
    </source>
</evidence>
<feature type="transmembrane region" description="Helical" evidence="11">
    <location>
        <begin position="6"/>
        <end position="25"/>
    </location>
</feature>
<dbReference type="AlphaFoldDB" id="T1D114"/>
<evidence type="ECO:0000256" key="1">
    <source>
        <dbReference type="ARBA" id="ARBA00004498"/>
    </source>
</evidence>
<name>T1D114_9PLAT</name>
<dbReference type="GO" id="GO:0005615">
    <property type="term" value="C:extracellular space"/>
    <property type="evidence" value="ECO:0007669"/>
    <property type="project" value="TreeGrafter"/>
</dbReference>
<dbReference type="InterPro" id="IPR005817">
    <property type="entry name" value="Wnt"/>
</dbReference>
<evidence type="ECO:0000256" key="6">
    <source>
        <dbReference type="ARBA" id="ARBA00022687"/>
    </source>
</evidence>
<keyword evidence="6 10" id="KW-0879">Wnt signaling pathway</keyword>
<dbReference type="EMBL" id="GAKU01000068">
    <property type="protein sequence ID" value="JAA92569.1"/>
    <property type="molecule type" value="mRNA"/>
</dbReference>